<dbReference type="AlphaFoldDB" id="A0A7R9GDB8"/>
<dbReference type="SMART" id="SM00248">
    <property type="entry name" value="ANK"/>
    <property type="match status" value="2"/>
</dbReference>
<dbReference type="InterPro" id="IPR002110">
    <property type="entry name" value="Ankyrin_rpt"/>
</dbReference>
<name>A0A7R9GDB8_9CRUS</name>
<evidence type="ECO:0000256" key="1">
    <source>
        <dbReference type="ARBA" id="ARBA00022468"/>
    </source>
</evidence>
<keyword evidence="2" id="KW-0479">Metal-binding</keyword>
<keyword evidence="3 6" id="KW-0863">Zinc-finger</keyword>
<dbReference type="PRINTS" id="PR00405">
    <property type="entry name" value="REVINTRACTNG"/>
</dbReference>
<gene>
    <name evidence="11" type="ORF">NMOB1V02_LOCUS5942</name>
</gene>
<dbReference type="SUPFAM" id="SSF50729">
    <property type="entry name" value="PH domain-like"/>
    <property type="match status" value="1"/>
</dbReference>
<evidence type="ECO:0000256" key="4">
    <source>
        <dbReference type="ARBA" id="ARBA00022833"/>
    </source>
</evidence>
<dbReference type="SMART" id="SM00105">
    <property type="entry name" value="ArfGap"/>
    <property type="match status" value="1"/>
</dbReference>
<dbReference type="InterPro" id="IPR011993">
    <property type="entry name" value="PH-like_dom_sf"/>
</dbReference>
<dbReference type="Gene3D" id="1.20.1270.60">
    <property type="entry name" value="Arfaptin homology (AH) domain/BAR domain"/>
    <property type="match status" value="1"/>
</dbReference>
<dbReference type="InterPro" id="IPR037278">
    <property type="entry name" value="ARFGAP/RecO"/>
</dbReference>
<evidence type="ECO:0000256" key="6">
    <source>
        <dbReference type="PROSITE-ProRule" id="PRU00288"/>
    </source>
</evidence>
<dbReference type="PROSITE" id="PS50115">
    <property type="entry name" value="ARFGAP"/>
    <property type="match status" value="1"/>
</dbReference>
<dbReference type="SUPFAM" id="SSF57863">
    <property type="entry name" value="ArfGap/RecO-like zinc finger"/>
    <property type="match status" value="1"/>
</dbReference>
<dbReference type="InterPro" id="IPR001164">
    <property type="entry name" value="ArfGAP_dom"/>
</dbReference>
<keyword evidence="7" id="KW-0175">Coiled coil</keyword>
<dbReference type="FunFam" id="2.30.29.30:FF:000384">
    <property type="entry name" value="Uncharacterized protein, isoform A"/>
    <property type="match status" value="1"/>
</dbReference>
<evidence type="ECO:0000256" key="7">
    <source>
        <dbReference type="SAM" id="Coils"/>
    </source>
</evidence>
<keyword evidence="1" id="KW-0343">GTPase activation</keyword>
<dbReference type="InterPro" id="IPR036770">
    <property type="entry name" value="Ankyrin_rpt-contain_sf"/>
</dbReference>
<organism evidence="11">
    <name type="scientific">Notodromas monacha</name>
    <dbReference type="NCBI Taxonomy" id="399045"/>
    <lineage>
        <taxon>Eukaryota</taxon>
        <taxon>Metazoa</taxon>
        <taxon>Ecdysozoa</taxon>
        <taxon>Arthropoda</taxon>
        <taxon>Crustacea</taxon>
        <taxon>Oligostraca</taxon>
        <taxon>Ostracoda</taxon>
        <taxon>Podocopa</taxon>
        <taxon>Podocopida</taxon>
        <taxon>Cypridocopina</taxon>
        <taxon>Cypridoidea</taxon>
        <taxon>Cyprididae</taxon>
        <taxon>Notodromas</taxon>
    </lineage>
</organism>
<proteinExistence type="predicted"/>
<dbReference type="Pfam" id="PF16746">
    <property type="entry name" value="BAR_3"/>
    <property type="match status" value="1"/>
</dbReference>
<feature type="coiled-coil region" evidence="7">
    <location>
        <begin position="253"/>
        <end position="280"/>
    </location>
</feature>
<protein>
    <submittedName>
        <fullName evidence="11">Uncharacterized protein</fullName>
    </submittedName>
</protein>
<sequence length="778" mass="88042">MGARPIVDLSDCVWDSPKFRHTVEENENYVDALENRLEKLIKLTKQMVDSGRMYVSQQNSVLKVLKDLGIFLSDDGTLSSIIEKLVPELQEISDFHVTLLDQFSRSVAHDLSQFVSKHVGKIKESKHHFNKMSADYDAALVKNSQVSKLKQQDHEEMRNMLIATRGAFLHTTLDYVSKLSLLQATKRRKILSCVMSYVKAYVTFFRQGFDTCTDVEPELKKLGTHVCRVVSDDDGMNSMNAEIGLMKHPFHQMVQWRTEKADLQRELESRTQAAQNLLSEKSPQEALYREINGDDAVIGSYLFKRTSNTFRTWHRRWFMLHKNRLLYRKRNGEELTIMEEDLKLCTVKPAVDIDKRFCFEVHSPTRYHVLQADDEDTFKAWIAALQNGIERALEAIPHNEPSDQSRHSSLPRGLSAASMSQFSQGSDASSGSPLQPRTAQDVDKGALSNLVKIPGNDVCADCGAPKPTWASINLGVTLCISENNCSGIHRSLGVQVSKVRSLNLDQWEPDVVKVFAELGNTTVNRVYLAKFDGLQPVSDCSNEARRAWIEAKYVHRRFVDELLARENSQRRRAAVRKWSVKKHRRRPVSADRKVGNPAAHSGLARHSQSFTVKQKEKAEDLYVFEADLDMKLDHVENLKLSSDEETFEEEVFEEIENLDPNRLLFRAAEAHNVPVMLKALALKADKDWQEEETGMPALHKAVLSGSNTACGFLMLNGANTNLKDKFGRTALHHAVAKSLTGVVGLLLRYRADADVKDVREETPLDMALRLENGDITAL</sequence>
<evidence type="ECO:0000256" key="3">
    <source>
        <dbReference type="ARBA" id="ARBA00022771"/>
    </source>
</evidence>
<accession>A0A7R9GDB8</accession>
<dbReference type="GO" id="GO:0008270">
    <property type="term" value="F:zinc ion binding"/>
    <property type="evidence" value="ECO:0007669"/>
    <property type="project" value="UniProtKB-KW"/>
</dbReference>
<dbReference type="GO" id="GO:0005737">
    <property type="term" value="C:cytoplasm"/>
    <property type="evidence" value="ECO:0007669"/>
    <property type="project" value="InterPro"/>
</dbReference>
<evidence type="ECO:0000256" key="8">
    <source>
        <dbReference type="SAM" id="MobiDB-lite"/>
    </source>
</evidence>
<keyword evidence="5" id="KW-0040">ANK repeat</keyword>
<dbReference type="InterPro" id="IPR004148">
    <property type="entry name" value="BAR_dom"/>
</dbReference>
<evidence type="ECO:0000259" key="9">
    <source>
        <dbReference type="PROSITE" id="PS50003"/>
    </source>
</evidence>
<evidence type="ECO:0000256" key="2">
    <source>
        <dbReference type="ARBA" id="ARBA00022723"/>
    </source>
</evidence>
<feature type="region of interest" description="Disordered" evidence="8">
    <location>
        <begin position="421"/>
        <end position="441"/>
    </location>
</feature>
<evidence type="ECO:0000256" key="5">
    <source>
        <dbReference type="PROSITE-ProRule" id="PRU00023"/>
    </source>
</evidence>
<dbReference type="InterPro" id="IPR027267">
    <property type="entry name" value="AH/BAR_dom_sf"/>
</dbReference>
<dbReference type="Gene3D" id="1.25.40.20">
    <property type="entry name" value="Ankyrin repeat-containing domain"/>
    <property type="match status" value="1"/>
</dbReference>
<feature type="compositionally biased region" description="Polar residues" evidence="8">
    <location>
        <begin position="421"/>
        <end position="438"/>
    </location>
</feature>
<dbReference type="InterPro" id="IPR038508">
    <property type="entry name" value="ArfGAP_dom_sf"/>
</dbReference>
<dbReference type="Pfam" id="PF00169">
    <property type="entry name" value="PH"/>
    <property type="match status" value="1"/>
</dbReference>
<dbReference type="PANTHER" id="PTHR23180">
    <property type="entry name" value="CENTAURIN/ARF"/>
    <property type="match status" value="1"/>
</dbReference>
<evidence type="ECO:0000313" key="11">
    <source>
        <dbReference type="EMBL" id="CAD7278232.1"/>
    </source>
</evidence>
<dbReference type="InterPro" id="IPR001849">
    <property type="entry name" value="PH_domain"/>
</dbReference>
<dbReference type="EMBL" id="OA883197">
    <property type="protein sequence ID" value="CAD7278232.1"/>
    <property type="molecule type" value="Genomic_DNA"/>
</dbReference>
<evidence type="ECO:0000313" key="12">
    <source>
        <dbReference type="Proteomes" id="UP000678499"/>
    </source>
</evidence>
<reference evidence="11" key="1">
    <citation type="submission" date="2020-11" db="EMBL/GenBank/DDBJ databases">
        <authorList>
            <person name="Tran Van P."/>
        </authorList>
    </citation>
    <scope>NUCLEOTIDE SEQUENCE</scope>
</reference>
<dbReference type="PROSITE" id="PS50297">
    <property type="entry name" value="ANK_REP_REGION"/>
    <property type="match status" value="1"/>
</dbReference>
<feature type="region of interest" description="Disordered" evidence="8">
    <location>
        <begin position="584"/>
        <end position="610"/>
    </location>
</feature>
<feature type="repeat" description="ANK" evidence="5">
    <location>
        <begin position="693"/>
        <end position="725"/>
    </location>
</feature>
<dbReference type="GO" id="GO:0005096">
    <property type="term" value="F:GTPase activator activity"/>
    <property type="evidence" value="ECO:0007669"/>
    <property type="project" value="UniProtKB-KW"/>
</dbReference>
<dbReference type="SMART" id="SM00233">
    <property type="entry name" value="PH"/>
    <property type="match status" value="1"/>
</dbReference>
<dbReference type="PROSITE" id="PS50003">
    <property type="entry name" value="PH_DOMAIN"/>
    <property type="match status" value="1"/>
</dbReference>
<feature type="domain" description="Arf-GAP" evidence="10">
    <location>
        <begin position="444"/>
        <end position="570"/>
    </location>
</feature>
<dbReference type="InterPro" id="IPR045258">
    <property type="entry name" value="ACAP1/2/3-like"/>
</dbReference>
<keyword evidence="4" id="KW-0862">Zinc</keyword>
<dbReference type="Gene3D" id="1.10.220.150">
    <property type="entry name" value="Arf GTPase activating protein"/>
    <property type="match status" value="1"/>
</dbReference>
<dbReference type="Pfam" id="PF12796">
    <property type="entry name" value="Ank_2"/>
    <property type="match status" value="1"/>
</dbReference>
<dbReference type="PROSITE" id="PS50088">
    <property type="entry name" value="ANK_REPEAT"/>
    <property type="match status" value="2"/>
</dbReference>
<dbReference type="CDD" id="cd13250">
    <property type="entry name" value="PH_ACAP"/>
    <property type="match status" value="1"/>
</dbReference>
<dbReference type="PANTHER" id="PTHR23180:SF399">
    <property type="entry name" value="BLOWN FUSE, ISOFORM A-RELATED"/>
    <property type="match status" value="1"/>
</dbReference>
<dbReference type="Proteomes" id="UP000678499">
    <property type="component" value="Unassembled WGS sequence"/>
</dbReference>
<dbReference type="EMBL" id="CAJPEX010001160">
    <property type="protein sequence ID" value="CAG0918384.1"/>
    <property type="molecule type" value="Genomic_DNA"/>
</dbReference>
<dbReference type="FunFam" id="1.10.220.150:FF:000009">
    <property type="entry name" value="stromal membrane-associated protein 1 isoform X1"/>
    <property type="match status" value="1"/>
</dbReference>
<evidence type="ECO:0000259" key="10">
    <source>
        <dbReference type="PROSITE" id="PS50115"/>
    </source>
</evidence>
<dbReference type="Gene3D" id="2.30.29.30">
    <property type="entry name" value="Pleckstrin-homology domain (PH domain)/Phosphotyrosine-binding domain (PTB)"/>
    <property type="match status" value="1"/>
</dbReference>
<dbReference type="SUPFAM" id="SSF103657">
    <property type="entry name" value="BAR/IMD domain-like"/>
    <property type="match status" value="1"/>
</dbReference>
<dbReference type="OrthoDB" id="10070851at2759"/>
<feature type="repeat" description="ANK" evidence="5">
    <location>
        <begin position="726"/>
        <end position="758"/>
    </location>
</feature>
<keyword evidence="12" id="KW-1185">Reference proteome</keyword>
<dbReference type="Pfam" id="PF01412">
    <property type="entry name" value="ArfGap"/>
    <property type="match status" value="1"/>
</dbReference>
<dbReference type="SUPFAM" id="SSF48403">
    <property type="entry name" value="Ankyrin repeat"/>
    <property type="match status" value="1"/>
</dbReference>
<feature type="domain" description="PH" evidence="9">
    <location>
        <begin position="295"/>
        <end position="390"/>
    </location>
</feature>